<dbReference type="CDD" id="cd16620">
    <property type="entry name" value="vRING-HC-C4C4_RBBP6"/>
    <property type="match status" value="1"/>
</dbReference>
<dbReference type="Gene3D" id="4.10.60.10">
    <property type="entry name" value="Zinc finger, CCHC-type"/>
    <property type="match status" value="1"/>
</dbReference>
<dbReference type="Pfam" id="PF13696">
    <property type="entry name" value="zf-CCHC_2"/>
    <property type="match status" value="1"/>
</dbReference>
<evidence type="ECO:0000313" key="7">
    <source>
        <dbReference type="Proteomes" id="UP001140949"/>
    </source>
</evidence>
<dbReference type="AlphaFoldDB" id="A0AAX6DNX1"/>
<name>A0AAX6DNX1_IRIPA</name>
<dbReference type="GO" id="GO:0008270">
    <property type="term" value="F:zinc ion binding"/>
    <property type="evidence" value="ECO:0007669"/>
    <property type="project" value="UniProtKB-KW"/>
</dbReference>
<dbReference type="InterPro" id="IPR013083">
    <property type="entry name" value="Znf_RING/FYVE/PHD"/>
</dbReference>
<dbReference type="PANTHER" id="PTHR15439:SF0">
    <property type="entry name" value="CELL DIVISION CYCLE AND APOPTOSIS REGULATOR PROTEIN 1-RELATED"/>
    <property type="match status" value="1"/>
</dbReference>
<dbReference type="Gene3D" id="3.30.40.10">
    <property type="entry name" value="Zinc/RING finger domain, C3HC4 (zinc finger)"/>
    <property type="match status" value="1"/>
</dbReference>
<feature type="region of interest" description="Disordered" evidence="4">
    <location>
        <begin position="134"/>
        <end position="160"/>
    </location>
</feature>
<dbReference type="GO" id="GO:0006511">
    <property type="term" value="P:ubiquitin-dependent protein catabolic process"/>
    <property type="evidence" value="ECO:0007669"/>
    <property type="project" value="TreeGrafter"/>
</dbReference>
<dbReference type="EMBL" id="JANAVB010043017">
    <property type="protein sequence ID" value="KAJ6793483.1"/>
    <property type="molecule type" value="Genomic_DNA"/>
</dbReference>
<proteinExistence type="predicted"/>
<dbReference type="GO" id="GO:0061630">
    <property type="term" value="F:ubiquitin protein ligase activity"/>
    <property type="evidence" value="ECO:0007669"/>
    <property type="project" value="InterPro"/>
</dbReference>
<dbReference type="InterPro" id="IPR025829">
    <property type="entry name" value="Zn_knuckle_CX2CX3GHX4C"/>
</dbReference>
<evidence type="ECO:0000313" key="6">
    <source>
        <dbReference type="EMBL" id="KAJ6793483.1"/>
    </source>
</evidence>
<keyword evidence="7" id="KW-1185">Reference proteome</keyword>
<evidence type="ECO:0000259" key="5">
    <source>
        <dbReference type="Pfam" id="PF13696"/>
    </source>
</evidence>
<keyword evidence="3" id="KW-0862">Zinc</keyword>
<dbReference type="GO" id="GO:0016567">
    <property type="term" value="P:protein ubiquitination"/>
    <property type="evidence" value="ECO:0007669"/>
    <property type="project" value="InterPro"/>
</dbReference>
<feature type="domain" description="Zinc knuckle CX2CX3GHX4C" evidence="5">
    <location>
        <begin position="14"/>
        <end position="34"/>
    </location>
</feature>
<reference evidence="6" key="1">
    <citation type="journal article" date="2023" name="GigaByte">
        <title>Genome assembly of the bearded iris, Iris pallida Lam.</title>
        <authorList>
            <person name="Bruccoleri R.E."/>
            <person name="Oakeley E.J."/>
            <person name="Faust A.M.E."/>
            <person name="Altorfer M."/>
            <person name="Dessus-Babus S."/>
            <person name="Burckhardt D."/>
            <person name="Oertli M."/>
            <person name="Naumann U."/>
            <person name="Petersen F."/>
            <person name="Wong J."/>
        </authorList>
    </citation>
    <scope>NUCLEOTIDE SEQUENCE</scope>
    <source>
        <strain evidence="6">GSM-AAB239-AS_SAM_17_03QT</strain>
    </source>
</reference>
<organism evidence="6 7">
    <name type="scientific">Iris pallida</name>
    <name type="common">Sweet iris</name>
    <dbReference type="NCBI Taxonomy" id="29817"/>
    <lineage>
        <taxon>Eukaryota</taxon>
        <taxon>Viridiplantae</taxon>
        <taxon>Streptophyta</taxon>
        <taxon>Embryophyta</taxon>
        <taxon>Tracheophyta</taxon>
        <taxon>Spermatophyta</taxon>
        <taxon>Magnoliopsida</taxon>
        <taxon>Liliopsida</taxon>
        <taxon>Asparagales</taxon>
        <taxon>Iridaceae</taxon>
        <taxon>Iridoideae</taxon>
        <taxon>Irideae</taxon>
        <taxon>Iris</taxon>
    </lineage>
</organism>
<evidence type="ECO:0000256" key="4">
    <source>
        <dbReference type="SAM" id="MobiDB-lite"/>
    </source>
</evidence>
<dbReference type="PANTHER" id="PTHR15439">
    <property type="entry name" value="RETINOBLASTOMA-BINDING PROTEIN 6"/>
    <property type="match status" value="1"/>
</dbReference>
<dbReference type="GO" id="GO:0005634">
    <property type="term" value="C:nucleus"/>
    <property type="evidence" value="ECO:0007669"/>
    <property type="project" value="TreeGrafter"/>
</dbReference>
<keyword evidence="2" id="KW-0863">Zinc-finger</keyword>
<dbReference type="Proteomes" id="UP001140949">
    <property type="component" value="Unassembled WGS sequence"/>
</dbReference>
<sequence length="270" mass="29652">MNEGQSGFARMTPPVGYICHRCNVPGHFIQHCPTNGDPSYDIRKQKPPTEIQSAPPANDLIPPELHCPVCKALMKDAAFTKCCFRSLCDKCIRDYISTKSACLCGSMKMSVDDIIPNVTLRELINGIRESSASSREKNFLDSQAEHAGSTNNEQAKEEPKKFLDSNYDAVEVDDVVSKGTLESNKRKLVGGKKIKEERGTQDYGTRNCGGMPLSSSDCPNFLGRQVAFGTDPYMAAPCDALLTGLVPQDPSLIHAYTNPDSRRKRVKMSA</sequence>
<reference evidence="6" key="2">
    <citation type="submission" date="2023-04" db="EMBL/GenBank/DDBJ databases">
        <authorList>
            <person name="Bruccoleri R.E."/>
            <person name="Oakeley E.J."/>
            <person name="Faust A.-M."/>
            <person name="Dessus-Babus S."/>
            <person name="Altorfer M."/>
            <person name="Burckhardt D."/>
            <person name="Oertli M."/>
            <person name="Naumann U."/>
            <person name="Petersen F."/>
            <person name="Wong J."/>
        </authorList>
    </citation>
    <scope>NUCLEOTIDE SEQUENCE</scope>
    <source>
        <strain evidence="6">GSM-AAB239-AS_SAM_17_03QT</strain>
        <tissue evidence="6">Leaf</tissue>
    </source>
</reference>
<dbReference type="GO" id="GO:0006397">
    <property type="term" value="P:mRNA processing"/>
    <property type="evidence" value="ECO:0007669"/>
    <property type="project" value="InterPro"/>
</dbReference>
<gene>
    <name evidence="6" type="ORF">M6B38_236360</name>
</gene>
<evidence type="ECO:0000256" key="3">
    <source>
        <dbReference type="ARBA" id="ARBA00022833"/>
    </source>
</evidence>
<evidence type="ECO:0000256" key="2">
    <source>
        <dbReference type="ARBA" id="ARBA00022771"/>
    </source>
</evidence>
<evidence type="ECO:0000256" key="1">
    <source>
        <dbReference type="ARBA" id="ARBA00022723"/>
    </source>
</evidence>
<accession>A0AAX6DNX1</accession>
<keyword evidence="1" id="KW-0479">Metal-binding</keyword>
<comment type="caution">
    <text evidence="6">The sequence shown here is derived from an EMBL/GenBank/DDBJ whole genome shotgun (WGS) entry which is preliminary data.</text>
</comment>
<dbReference type="InterPro" id="IPR033489">
    <property type="entry name" value="RBBP6"/>
</dbReference>
<dbReference type="SUPFAM" id="SSF57850">
    <property type="entry name" value="RING/U-box"/>
    <property type="match status" value="1"/>
</dbReference>
<protein>
    <submittedName>
        <fullName evidence="6">E3 ubiquitin ligase PQT3-like isoform X2</fullName>
    </submittedName>
</protein>